<reference evidence="3" key="1">
    <citation type="submission" date="2021-12" db="EMBL/GenBank/DDBJ databases">
        <title>Comparative genomics, transcriptomics and evolutionary studies reveal genomic signatures of adaptation to plant cell wall in hemibiotrophic fungi.</title>
        <authorList>
            <consortium name="DOE Joint Genome Institute"/>
            <person name="Baroncelli R."/>
            <person name="Diaz J.F."/>
            <person name="Benocci T."/>
            <person name="Peng M."/>
            <person name="Battaglia E."/>
            <person name="Haridas S."/>
            <person name="Andreopoulos W."/>
            <person name="Labutti K."/>
            <person name="Pangilinan J."/>
            <person name="Floch G.L."/>
            <person name="Makela M.R."/>
            <person name="Henrissat B."/>
            <person name="Grigoriev I.V."/>
            <person name="Crouch J.A."/>
            <person name="De Vries R.P."/>
            <person name="Sukno S.A."/>
            <person name="Thon M.R."/>
        </authorList>
    </citation>
    <scope>NUCLEOTIDE SEQUENCE</scope>
    <source>
        <strain evidence="3">CBS 112980</strain>
    </source>
</reference>
<dbReference type="EMBL" id="JAHMHS010000071">
    <property type="protein sequence ID" value="KAK1723022.1"/>
    <property type="molecule type" value="Genomic_DNA"/>
</dbReference>
<dbReference type="PANTHER" id="PTHR10039">
    <property type="entry name" value="AMELOGENIN"/>
    <property type="match status" value="1"/>
</dbReference>
<comment type="caution">
    <text evidence="3">The sequence shown here is derived from an EMBL/GenBank/DDBJ whole genome shotgun (WGS) entry which is preliminary data.</text>
</comment>
<accession>A0AAD8UHN3</accession>
<keyword evidence="1" id="KW-0677">Repeat</keyword>
<dbReference type="PANTHER" id="PTHR10039:SF5">
    <property type="entry name" value="NACHT DOMAIN-CONTAINING PROTEIN"/>
    <property type="match status" value="1"/>
</dbReference>
<dbReference type="AlphaFoldDB" id="A0AAD8UHN3"/>
<gene>
    <name evidence="3" type="ORF">BDZ83DRAFT_563710</name>
</gene>
<organism evidence="3 4">
    <name type="scientific">Glomerella acutata</name>
    <name type="common">Colletotrichum acutatum</name>
    <dbReference type="NCBI Taxonomy" id="27357"/>
    <lineage>
        <taxon>Eukaryota</taxon>
        <taxon>Fungi</taxon>
        <taxon>Dikarya</taxon>
        <taxon>Ascomycota</taxon>
        <taxon>Pezizomycotina</taxon>
        <taxon>Sordariomycetes</taxon>
        <taxon>Hypocreomycetidae</taxon>
        <taxon>Glomerellales</taxon>
        <taxon>Glomerellaceae</taxon>
        <taxon>Colletotrichum</taxon>
        <taxon>Colletotrichum acutatum species complex</taxon>
    </lineage>
</organism>
<dbReference type="Proteomes" id="UP001244207">
    <property type="component" value="Unassembled WGS sequence"/>
</dbReference>
<feature type="non-terminal residue" evidence="3">
    <location>
        <position position="1"/>
    </location>
</feature>
<dbReference type="RefSeq" id="XP_060363077.1">
    <property type="nucleotide sequence ID" value="XM_060503586.1"/>
</dbReference>
<dbReference type="Pfam" id="PF24883">
    <property type="entry name" value="NPHP3_N"/>
    <property type="match status" value="1"/>
</dbReference>
<name>A0AAD8UHN3_GLOAC</name>
<dbReference type="InterPro" id="IPR056884">
    <property type="entry name" value="NPHP3-like_N"/>
</dbReference>
<protein>
    <recommendedName>
        <fullName evidence="2">Nephrocystin 3-like N-terminal domain-containing protein</fullName>
    </recommendedName>
</protein>
<feature type="domain" description="Nephrocystin 3-like N-terminal" evidence="2">
    <location>
        <begin position="10"/>
        <end position="113"/>
    </location>
</feature>
<evidence type="ECO:0000313" key="4">
    <source>
        <dbReference type="Proteomes" id="UP001244207"/>
    </source>
</evidence>
<evidence type="ECO:0000259" key="2">
    <source>
        <dbReference type="Pfam" id="PF24883"/>
    </source>
</evidence>
<proteinExistence type="predicted"/>
<sequence length="231" mass="26513">HYLWRPGTFMQQSIKGLLCSLLHQVLSEDKRIAMEILERQPFISRKDADTDWTTLELETTLSDLIQNSAFLHLVLLDGLNEIADAPDKGAGRLLGLIDDLFTANQIKVCVSSRPEPALKRVLEKNPMLRIQDLTNGDICLLTRERLAAMDTDLDDDATNNLFKHICEKAEGVFIWVILVLGSLRRGLANYDDMDTLYSRVESLPKDLTKLYKEMWCRMKEDSDLYRRKTVL</sequence>
<dbReference type="GeneID" id="85387485"/>
<evidence type="ECO:0000256" key="1">
    <source>
        <dbReference type="ARBA" id="ARBA00022737"/>
    </source>
</evidence>
<evidence type="ECO:0000313" key="3">
    <source>
        <dbReference type="EMBL" id="KAK1723022.1"/>
    </source>
</evidence>
<keyword evidence="4" id="KW-1185">Reference proteome</keyword>
<feature type="non-terminal residue" evidence="3">
    <location>
        <position position="231"/>
    </location>
</feature>